<dbReference type="Proteomes" id="UP000663880">
    <property type="component" value="Unassembled WGS sequence"/>
</dbReference>
<organism evidence="1 2">
    <name type="scientific">Pieris macdunnoughi</name>
    <dbReference type="NCBI Taxonomy" id="345717"/>
    <lineage>
        <taxon>Eukaryota</taxon>
        <taxon>Metazoa</taxon>
        <taxon>Ecdysozoa</taxon>
        <taxon>Arthropoda</taxon>
        <taxon>Hexapoda</taxon>
        <taxon>Insecta</taxon>
        <taxon>Pterygota</taxon>
        <taxon>Neoptera</taxon>
        <taxon>Endopterygota</taxon>
        <taxon>Lepidoptera</taxon>
        <taxon>Glossata</taxon>
        <taxon>Ditrysia</taxon>
        <taxon>Papilionoidea</taxon>
        <taxon>Pieridae</taxon>
        <taxon>Pierinae</taxon>
        <taxon>Pieris</taxon>
    </lineage>
</organism>
<proteinExistence type="predicted"/>
<reference evidence="1" key="1">
    <citation type="submission" date="2021-02" db="EMBL/GenBank/DDBJ databases">
        <authorList>
            <person name="Steward A R."/>
        </authorList>
    </citation>
    <scope>NUCLEOTIDE SEQUENCE</scope>
</reference>
<protein>
    <recommendedName>
        <fullName evidence="3">Reverse transcriptase domain-containing protein</fullName>
    </recommendedName>
</protein>
<evidence type="ECO:0000313" key="2">
    <source>
        <dbReference type="Proteomes" id="UP000663880"/>
    </source>
</evidence>
<accession>A0A821N943</accession>
<gene>
    <name evidence="1" type="ORF">PMACD_LOCUS2381</name>
</gene>
<dbReference type="AlphaFoldDB" id="A0A821N943"/>
<dbReference type="EMBL" id="CAJOBZ010000004">
    <property type="protein sequence ID" value="CAF4781716.1"/>
    <property type="molecule type" value="Genomic_DNA"/>
</dbReference>
<evidence type="ECO:0000313" key="1">
    <source>
        <dbReference type="EMBL" id="CAF4781716.1"/>
    </source>
</evidence>
<sequence length="133" mass="15121">MGKLYEILLLSRLRQTADRLQPPFQHGFTKNRGTGIQILRTSKFITDALEARESVGIVLTDLPKAFDSINHEGLIPPNTPMACASLTGLPTRLRDTTRGLGHRHRYRLLPSLEAKLQHRQNEVCYIHSREKLP</sequence>
<name>A0A821N943_9NEOP</name>
<keyword evidence="2" id="KW-1185">Reference proteome</keyword>
<dbReference type="OrthoDB" id="416454at2759"/>
<evidence type="ECO:0008006" key="3">
    <source>
        <dbReference type="Google" id="ProtNLM"/>
    </source>
</evidence>
<comment type="caution">
    <text evidence="1">The sequence shown here is derived from an EMBL/GenBank/DDBJ whole genome shotgun (WGS) entry which is preliminary data.</text>
</comment>